<dbReference type="CDD" id="cd21538">
    <property type="entry name" value="SPOC_TFIIS"/>
    <property type="match status" value="1"/>
</dbReference>
<evidence type="ECO:0000256" key="2">
    <source>
        <dbReference type="ARBA" id="ARBA00011050"/>
    </source>
</evidence>
<feature type="compositionally biased region" description="Low complexity" evidence="7">
    <location>
        <begin position="220"/>
        <end position="230"/>
    </location>
</feature>
<dbReference type="PROSITE" id="PS51321">
    <property type="entry name" value="TFIIS_CENTRAL"/>
    <property type="match status" value="1"/>
</dbReference>
<proteinExistence type="inferred from homology"/>
<dbReference type="EMBL" id="JBBXMP010000042">
    <property type="protein sequence ID" value="KAL0065796.1"/>
    <property type="molecule type" value="Genomic_DNA"/>
</dbReference>
<evidence type="ECO:0000313" key="9">
    <source>
        <dbReference type="EMBL" id="KAL0065796.1"/>
    </source>
</evidence>
<feature type="compositionally biased region" description="Low complexity" evidence="7">
    <location>
        <begin position="621"/>
        <end position="631"/>
    </location>
</feature>
<feature type="compositionally biased region" description="Gly residues" evidence="7">
    <location>
        <begin position="1030"/>
        <end position="1052"/>
    </location>
</feature>
<dbReference type="SMART" id="SM00510">
    <property type="entry name" value="TFS2M"/>
    <property type="match status" value="1"/>
</dbReference>
<feature type="region of interest" description="Disordered" evidence="7">
    <location>
        <begin position="559"/>
        <end position="664"/>
    </location>
</feature>
<keyword evidence="10" id="KW-1185">Reference proteome</keyword>
<dbReference type="Proteomes" id="UP001437256">
    <property type="component" value="Unassembled WGS sequence"/>
</dbReference>
<feature type="compositionally biased region" description="Pro residues" evidence="7">
    <location>
        <begin position="900"/>
        <end position="914"/>
    </location>
</feature>
<comment type="function">
    <text evidence="1">Negative regulator of transcription elongation.</text>
</comment>
<dbReference type="InterPro" id="IPR011011">
    <property type="entry name" value="Znf_FYVE_PHD"/>
</dbReference>
<dbReference type="Pfam" id="PF07744">
    <property type="entry name" value="SPOC"/>
    <property type="match status" value="1"/>
</dbReference>
<feature type="region of interest" description="Disordered" evidence="7">
    <location>
        <begin position="309"/>
        <end position="334"/>
    </location>
</feature>
<feature type="compositionally biased region" description="Pro residues" evidence="7">
    <location>
        <begin position="989"/>
        <end position="1006"/>
    </location>
</feature>
<dbReference type="Pfam" id="PF07500">
    <property type="entry name" value="TFIIS_M"/>
    <property type="match status" value="1"/>
</dbReference>
<organism evidence="9 10">
    <name type="scientific">Marasmius tenuissimus</name>
    <dbReference type="NCBI Taxonomy" id="585030"/>
    <lineage>
        <taxon>Eukaryota</taxon>
        <taxon>Fungi</taxon>
        <taxon>Dikarya</taxon>
        <taxon>Basidiomycota</taxon>
        <taxon>Agaricomycotina</taxon>
        <taxon>Agaricomycetes</taxon>
        <taxon>Agaricomycetidae</taxon>
        <taxon>Agaricales</taxon>
        <taxon>Marasmiineae</taxon>
        <taxon>Marasmiaceae</taxon>
        <taxon>Marasmius</taxon>
    </lineage>
</organism>
<feature type="compositionally biased region" description="Basic and acidic residues" evidence="7">
    <location>
        <begin position="92"/>
        <end position="106"/>
    </location>
</feature>
<dbReference type="InterPro" id="IPR013083">
    <property type="entry name" value="Znf_RING/FYVE/PHD"/>
</dbReference>
<feature type="region of interest" description="Disordered" evidence="7">
    <location>
        <begin position="143"/>
        <end position="286"/>
    </location>
</feature>
<evidence type="ECO:0000256" key="5">
    <source>
        <dbReference type="ARBA" id="ARBA00022771"/>
    </source>
</evidence>
<feature type="compositionally biased region" description="Basic and acidic residues" evidence="7">
    <location>
        <begin position="322"/>
        <end position="334"/>
    </location>
</feature>
<keyword evidence="4" id="KW-0479">Metal-binding</keyword>
<feature type="region of interest" description="Disordered" evidence="7">
    <location>
        <begin position="874"/>
        <end position="914"/>
    </location>
</feature>
<dbReference type="PANTHER" id="PTHR11477">
    <property type="entry name" value="TRANSCRIPTION FACTOR S-II ZINC FINGER DOMAIN-CONTAINING PROTEIN"/>
    <property type="match status" value="1"/>
</dbReference>
<evidence type="ECO:0000313" key="10">
    <source>
        <dbReference type="Proteomes" id="UP001437256"/>
    </source>
</evidence>
<reference evidence="9 10" key="1">
    <citation type="submission" date="2024-05" db="EMBL/GenBank/DDBJ databases">
        <title>A draft genome resource for the thread blight pathogen Marasmius tenuissimus strain MS-2.</title>
        <authorList>
            <person name="Yulfo-Soto G.E."/>
            <person name="Baruah I.K."/>
            <person name="Amoako-Attah I."/>
            <person name="Bukari Y."/>
            <person name="Meinhardt L.W."/>
            <person name="Bailey B.A."/>
            <person name="Cohen S.P."/>
        </authorList>
    </citation>
    <scope>NUCLEOTIDE SEQUENCE [LARGE SCALE GENOMIC DNA]</scope>
    <source>
        <strain evidence="9 10">MS-2</strain>
    </source>
</reference>
<feature type="region of interest" description="Disordered" evidence="7">
    <location>
        <begin position="456"/>
        <end position="540"/>
    </location>
</feature>
<comment type="caution">
    <text evidence="9">The sequence shown here is derived from an EMBL/GenBank/DDBJ whole genome shotgun (WGS) entry which is preliminary data.</text>
</comment>
<feature type="compositionally biased region" description="Low complexity" evidence="7">
    <location>
        <begin position="241"/>
        <end position="251"/>
    </location>
</feature>
<keyword evidence="6" id="KW-0862">Zinc</keyword>
<dbReference type="Pfam" id="PF00628">
    <property type="entry name" value="PHD"/>
    <property type="match status" value="1"/>
</dbReference>
<dbReference type="InterPro" id="IPR003618">
    <property type="entry name" value="TFIIS_cen_dom"/>
</dbReference>
<evidence type="ECO:0000256" key="6">
    <source>
        <dbReference type="ARBA" id="ARBA00022833"/>
    </source>
</evidence>
<dbReference type="PANTHER" id="PTHR11477:SF11">
    <property type="entry name" value="TRANSCRIPTION FACTOR BYE1"/>
    <property type="match status" value="1"/>
</dbReference>
<evidence type="ECO:0000259" key="8">
    <source>
        <dbReference type="PROSITE" id="PS51321"/>
    </source>
</evidence>
<keyword evidence="5" id="KW-0863">Zinc-finger</keyword>
<gene>
    <name evidence="9" type="primary">BYE1</name>
    <name evidence="9" type="ORF">AAF712_007099</name>
</gene>
<name>A0ABR2ZVN3_9AGAR</name>
<feature type="compositionally biased region" description="Polar residues" evidence="7">
    <location>
        <begin position="1"/>
        <end position="11"/>
    </location>
</feature>
<feature type="compositionally biased region" description="Polar residues" evidence="7">
    <location>
        <begin position="165"/>
        <end position="178"/>
    </location>
</feature>
<comment type="similarity">
    <text evidence="2">Belongs to the BYE1 family.</text>
</comment>
<dbReference type="InterPro" id="IPR012921">
    <property type="entry name" value="SPOC_C"/>
</dbReference>
<dbReference type="SUPFAM" id="SSF46942">
    <property type="entry name" value="Elongation factor TFIIS domain 2"/>
    <property type="match status" value="1"/>
</dbReference>
<feature type="region of interest" description="Disordered" evidence="7">
    <location>
        <begin position="1"/>
        <end position="106"/>
    </location>
</feature>
<dbReference type="InterPro" id="IPR036575">
    <property type="entry name" value="TFIIS_cen_dom_sf"/>
</dbReference>
<feature type="compositionally biased region" description="Basic and acidic residues" evidence="7">
    <location>
        <begin position="49"/>
        <end position="69"/>
    </location>
</feature>
<feature type="compositionally biased region" description="Basic and acidic residues" evidence="7">
    <location>
        <begin position="1055"/>
        <end position="1065"/>
    </location>
</feature>
<feature type="domain" description="TFIIS central" evidence="8">
    <location>
        <begin position="322"/>
        <end position="441"/>
    </location>
</feature>
<feature type="compositionally biased region" description="Low complexity" evidence="7">
    <location>
        <begin position="12"/>
        <end position="28"/>
    </location>
</feature>
<dbReference type="InterPro" id="IPR019787">
    <property type="entry name" value="Znf_PHD-finger"/>
</dbReference>
<protein>
    <recommendedName>
        <fullName evidence="3">Transcription factor BYE1</fullName>
    </recommendedName>
</protein>
<feature type="compositionally biased region" description="Low complexity" evidence="7">
    <location>
        <begin position="1007"/>
        <end position="1016"/>
    </location>
</feature>
<dbReference type="SUPFAM" id="SSF57903">
    <property type="entry name" value="FYVE/PHD zinc finger"/>
    <property type="match status" value="1"/>
</dbReference>
<accession>A0ABR2ZVN3</accession>
<evidence type="ECO:0000256" key="4">
    <source>
        <dbReference type="ARBA" id="ARBA00022723"/>
    </source>
</evidence>
<evidence type="ECO:0000256" key="3">
    <source>
        <dbReference type="ARBA" id="ARBA00021616"/>
    </source>
</evidence>
<feature type="compositionally biased region" description="Pro residues" evidence="7">
    <location>
        <begin position="874"/>
        <end position="889"/>
    </location>
</feature>
<feature type="region of interest" description="Disordered" evidence="7">
    <location>
        <begin position="958"/>
        <end position="1088"/>
    </location>
</feature>
<dbReference type="Gene3D" id="3.30.40.10">
    <property type="entry name" value="Zinc/RING finger domain, C3HC4 (zinc finger)"/>
    <property type="match status" value="1"/>
</dbReference>
<feature type="compositionally biased region" description="Acidic residues" evidence="7">
    <location>
        <begin position="182"/>
        <end position="201"/>
    </location>
</feature>
<sequence>MSTRTTRAKAQSNTAAASSITPSTSAVTTKEKQSSKRRSSRFQADDGEGQEKEEKNENLEEKENVKTEGHTASAKATGKSASSRKTGAKGKAKVEDPFCSCKKGDDGTPMVYCVECKNWYHFACVSLDEKTAEEIMNWEGADAVEEATGSSQKPAPKTTRKKKSATPTNPEATKTSKSVPDPPDEFSQESDDPGSEDDYTEDEVKAKVSGKRRLRQNYESGSDSDSSAASETLRKRRLTKGKPAGSSSPGPSGKGKRKISTSTAQPPPPKKAKTTTTSLDPVDDPTRKYCLGKLEELFRDIFLRYPHLGVSGNGEGDGDESVAEKKPEELTEEEKATVLASAKKFADDLEACVYEIYCEPDKSGHPSAGGKYKDRFRTIQFNLSKRDRVVIHKRIASNQISPKEISVMSSTDLANEELKQSIRIAEKEALEHSILKKVTAPRAKITHKGLEDIEDINGSLRESERRQEDEERMERERMERLRAAPPRQRTMSMSIPPESPVVPQSGESWGAPPPVPSHVFSPTDGIPSGDFNPDRPSLLVNTDSDMVMQEPELNLADFINIDDEPDTEEASKDTPHPSASLPDATLPMDATGLKSPVSATTSQPPPPTTPISPFANVQHHPSTPTDTPTTSFNLNSLWSVPSHGSPMSPVDGETSTPPSREEGGVDVVMGSTEPLGGGAANDGDFDMFLEEKEPLTPEAARALFDAMPHVWTGKISMPLDSTIPQETPVTARQMGGRPMEADSLLWKTLFPSDSLRIDGRVPVANSAKFLLQMRMNPSKELIAVVFSPSTDGESGFKTLSDFLIAKGRHGLVFPWGQRPKDYHPGKEMYIVPLLSSEPLPDYMELLDDLKLPKERTSDYLVGIWWLNKGKLAPPPSSAPTSVPPPPATAPPSSSTLGMSPVPPTQSTPPIPSLPALPGHIASLAATLPVDQKALAAELATLTPEQMDIMMRALAASSVPPALGSSPVPPQPVAIPAQPQQPPDSGYPGSLPPWPPAGNYPPMPPYPSSSSSHHNFNGPPPHQFPDHGDRGGSGSGGGRRGSGGNGGGRGNRGGRNRGEDWSRKPVDSGWNRKRSMQADSPQGGHGGWS</sequence>
<dbReference type="Gene3D" id="1.10.472.30">
    <property type="entry name" value="Transcription elongation factor S-II, central domain"/>
    <property type="match status" value="1"/>
</dbReference>
<feature type="compositionally biased region" description="Low complexity" evidence="7">
    <location>
        <begin position="71"/>
        <end position="85"/>
    </location>
</feature>
<feature type="compositionally biased region" description="Basic and acidic residues" evidence="7">
    <location>
        <begin position="461"/>
        <end position="482"/>
    </location>
</feature>
<evidence type="ECO:0000256" key="7">
    <source>
        <dbReference type="SAM" id="MobiDB-lite"/>
    </source>
</evidence>
<evidence type="ECO:0000256" key="1">
    <source>
        <dbReference type="ARBA" id="ARBA00002311"/>
    </source>
</evidence>